<dbReference type="Gene3D" id="3.40.50.670">
    <property type="match status" value="2"/>
</dbReference>
<dbReference type="InterPro" id="IPR000565">
    <property type="entry name" value="Topo_IIA_B"/>
</dbReference>
<dbReference type="PANTHER" id="PTHR45866">
    <property type="entry name" value="DNA GYRASE/TOPOISOMERASE SUBUNIT B"/>
    <property type="match status" value="1"/>
</dbReference>
<evidence type="ECO:0000256" key="11">
    <source>
        <dbReference type="ARBA" id="ARBA00023235"/>
    </source>
</evidence>
<evidence type="ECO:0000256" key="9">
    <source>
        <dbReference type="ARBA" id="ARBA00023029"/>
    </source>
</evidence>
<keyword evidence="7" id="KW-0067">ATP-binding</keyword>
<dbReference type="GO" id="GO:0016539">
    <property type="term" value="P:intein-mediated protein splicing"/>
    <property type="evidence" value="ECO:0007669"/>
    <property type="project" value="InterPro"/>
</dbReference>
<dbReference type="Gene3D" id="2.170.16.10">
    <property type="entry name" value="Hedgehog/Intein (Hint) domain"/>
    <property type="match status" value="1"/>
</dbReference>
<dbReference type="CDD" id="cd00822">
    <property type="entry name" value="TopoII_Trans_DNA_gyrase"/>
    <property type="match status" value="1"/>
</dbReference>
<evidence type="ECO:0000259" key="12">
    <source>
        <dbReference type="PROSITE" id="PS50880"/>
    </source>
</evidence>
<dbReference type="FunFam" id="3.30.230.10:FF:000005">
    <property type="entry name" value="DNA gyrase subunit B"/>
    <property type="match status" value="1"/>
</dbReference>
<dbReference type="Pfam" id="PF00204">
    <property type="entry name" value="DNA_gyraseB"/>
    <property type="match status" value="1"/>
</dbReference>
<dbReference type="InterPro" id="IPR030934">
    <property type="entry name" value="Intein_C"/>
</dbReference>
<organism evidence="13 14">
    <name type="scientific">Candidatus Tagabacteria bacterium CG03_land_8_20_14_0_80_41_22</name>
    <dbReference type="NCBI Taxonomy" id="1975020"/>
    <lineage>
        <taxon>Bacteria</taxon>
        <taxon>Candidatus Tagaibacteriota</taxon>
    </lineage>
</organism>
<dbReference type="InterPro" id="IPR003594">
    <property type="entry name" value="HATPase_dom"/>
</dbReference>
<evidence type="ECO:0000313" key="14">
    <source>
        <dbReference type="Proteomes" id="UP000228561"/>
    </source>
</evidence>
<comment type="cofactor">
    <cofactor evidence="2">
        <name>Mg(2+)</name>
        <dbReference type="ChEBI" id="CHEBI:18420"/>
    </cofactor>
</comment>
<evidence type="ECO:0000256" key="5">
    <source>
        <dbReference type="ARBA" id="ARBA00022723"/>
    </source>
</evidence>
<dbReference type="Pfam" id="PF02518">
    <property type="entry name" value="HATPase_c"/>
    <property type="match status" value="1"/>
</dbReference>
<dbReference type="Gene3D" id="3.30.565.10">
    <property type="entry name" value="Histidine kinase-like ATPase, C-terminal domain"/>
    <property type="match status" value="1"/>
</dbReference>
<evidence type="ECO:0000256" key="6">
    <source>
        <dbReference type="ARBA" id="ARBA00022741"/>
    </source>
</evidence>
<dbReference type="NCBIfam" id="TIGR01059">
    <property type="entry name" value="gyrB"/>
    <property type="match status" value="1"/>
</dbReference>
<dbReference type="InterPro" id="IPR018522">
    <property type="entry name" value="TopoIIA_CS"/>
</dbReference>
<dbReference type="PRINTS" id="PR00418">
    <property type="entry name" value="TPI2FAMILY"/>
</dbReference>
<dbReference type="Proteomes" id="UP000228561">
    <property type="component" value="Unassembled WGS sequence"/>
</dbReference>
<keyword evidence="6" id="KW-0547">Nucleotide-binding</keyword>
<dbReference type="PROSITE" id="PS50818">
    <property type="entry name" value="INTEIN_C_TER"/>
    <property type="match status" value="1"/>
</dbReference>
<dbReference type="Pfam" id="PF00986">
    <property type="entry name" value="DNA_gyraseB_C"/>
    <property type="match status" value="1"/>
</dbReference>
<dbReference type="PRINTS" id="PR01159">
    <property type="entry name" value="DNAGYRASEB"/>
</dbReference>
<evidence type="ECO:0000313" key="13">
    <source>
        <dbReference type="EMBL" id="PIU99758.1"/>
    </source>
</evidence>
<dbReference type="FunFam" id="3.30.565.10:FF:000002">
    <property type="entry name" value="DNA gyrase subunit B"/>
    <property type="match status" value="1"/>
</dbReference>
<comment type="catalytic activity">
    <reaction evidence="1">
        <text>ATP-dependent breakage, passage and rejoining of double-stranded DNA.</text>
        <dbReference type="EC" id="5.6.2.2"/>
    </reaction>
</comment>
<keyword evidence="11 13" id="KW-0413">Isomerase</keyword>
<evidence type="ECO:0000256" key="10">
    <source>
        <dbReference type="ARBA" id="ARBA00023125"/>
    </source>
</evidence>
<dbReference type="GO" id="GO:0046872">
    <property type="term" value="F:metal ion binding"/>
    <property type="evidence" value="ECO:0007669"/>
    <property type="project" value="UniProtKB-KW"/>
</dbReference>
<dbReference type="GO" id="GO:0003677">
    <property type="term" value="F:DNA binding"/>
    <property type="evidence" value="ECO:0007669"/>
    <property type="project" value="UniProtKB-KW"/>
</dbReference>
<feature type="domain" description="Toprim" evidence="12">
    <location>
        <begin position="597"/>
        <end position="680"/>
    </location>
</feature>
<dbReference type="GO" id="GO:0005694">
    <property type="term" value="C:chromosome"/>
    <property type="evidence" value="ECO:0007669"/>
    <property type="project" value="InterPro"/>
</dbReference>
<comment type="caution">
    <text evidence="13">The sequence shown here is derived from an EMBL/GenBank/DDBJ whole genome shotgun (WGS) entry which is preliminary data.</text>
</comment>
<dbReference type="AlphaFoldDB" id="A0A2M7B9J4"/>
<dbReference type="PANTHER" id="PTHR45866:SF1">
    <property type="entry name" value="DNA GYRASE SUBUNIT B, MITOCHONDRIAL"/>
    <property type="match status" value="1"/>
</dbReference>
<dbReference type="EC" id="5.6.2.2" evidence="4"/>
<dbReference type="NCBIfam" id="TIGR01443">
    <property type="entry name" value="intein_Cterm"/>
    <property type="match status" value="1"/>
</dbReference>
<dbReference type="SUPFAM" id="SSF51294">
    <property type="entry name" value="Hedgehog/intein (Hint) domain"/>
    <property type="match status" value="1"/>
</dbReference>
<dbReference type="EMBL" id="PEVG01000005">
    <property type="protein sequence ID" value="PIU99758.1"/>
    <property type="molecule type" value="Genomic_DNA"/>
</dbReference>
<evidence type="ECO:0000256" key="1">
    <source>
        <dbReference type="ARBA" id="ARBA00000185"/>
    </source>
</evidence>
<proteinExistence type="inferred from homology"/>
<dbReference type="PROSITE" id="PS50817">
    <property type="entry name" value="INTEIN_N_TER"/>
    <property type="match status" value="1"/>
</dbReference>
<evidence type="ECO:0000256" key="4">
    <source>
        <dbReference type="ARBA" id="ARBA00012895"/>
    </source>
</evidence>
<dbReference type="Gene3D" id="3.30.230.10">
    <property type="match status" value="1"/>
</dbReference>
<name>A0A2M7B9J4_9BACT</name>
<keyword evidence="5" id="KW-0479">Metal-binding</keyword>
<comment type="similarity">
    <text evidence="3">Belongs to the type II topoisomerase GyrB family.</text>
</comment>
<keyword evidence="8" id="KW-0460">Magnesium</keyword>
<dbReference type="SMART" id="SM00433">
    <property type="entry name" value="TOP2c"/>
    <property type="match status" value="1"/>
</dbReference>
<dbReference type="InterPro" id="IPR036890">
    <property type="entry name" value="HATPase_C_sf"/>
</dbReference>
<evidence type="ECO:0000256" key="7">
    <source>
        <dbReference type="ARBA" id="ARBA00022840"/>
    </source>
</evidence>
<dbReference type="PROSITE" id="PS50880">
    <property type="entry name" value="TOPRIM"/>
    <property type="match status" value="1"/>
</dbReference>
<dbReference type="InterPro" id="IPR013506">
    <property type="entry name" value="Topo_IIA_bsu_dom2"/>
</dbReference>
<dbReference type="PROSITE" id="PS00177">
    <property type="entry name" value="TOPOISOMERASE_II"/>
    <property type="match status" value="1"/>
</dbReference>
<dbReference type="InterPro" id="IPR001241">
    <property type="entry name" value="Topo_IIA"/>
</dbReference>
<dbReference type="Pfam" id="PF01751">
    <property type="entry name" value="Toprim"/>
    <property type="match status" value="1"/>
</dbReference>
<gene>
    <name evidence="13" type="primary">gyrB</name>
    <name evidence="13" type="ORF">COS58_00595</name>
</gene>
<dbReference type="InterPro" id="IPR013759">
    <property type="entry name" value="Topo_IIA_B_C"/>
</dbReference>
<evidence type="ECO:0000256" key="8">
    <source>
        <dbReference type="ARBA" id="ARBA00022842"/>
    </source>
</evidence>
<accession>A0A2M7B9J4</accession>
<sequence>MVKEKEKKTKDSYTAKDIYVLEGLEPVRKRPAMYIGSTGTEGLHHLVWEVVDNSIDEAMAGYAKNISVVLLPGNKVRVVDDGRGIPVEIHKQTKKSALETVMTTLHAGAKFGGESYKIAGGLHGVGVSVVNALSIWMRADVCRDNEQWVQEYERGKAKSKVKKIGKCGGSGTSVTFEPDPEIFKDINFNWDRIIEHLRQQAYLMKGLKIKFSDQRQKDYLLHNFYTFYFEGGLRSYVDHLNSNFVPKHSEIFYVGKTVEEDKMFIEVALQYVEDYQSREVSFANNIYTQEGGMHITGFRTALTRVLNDYARKNNFLKAEEENLSGDDVREGLTAVISIKLREPQFEGQTKAKLGNTEARSATDSVFSEAFSHFLEEHPQDSRAILEKVILALKARKAAKAAKENVLRKGALEGLTLPGKLADCQSRDPAESELFIVEGDSAGGCFSGDTEIALVDGRNITFEKLVEEHKKGKRNYCYTIDKDGNIRISLIENPRITKRRAEVIKIVLDNDKEIICTPDHKFMLRDGGYKEAKDLKPAVLNYNHRIKRIILLKKKIDVYDIEVTGTHNFALAGGIFVHNSSKQGRDRRTQAVLPLKGKILNVERSRLDKMLINNEIKALVTALGASIADDLNIEKLRYHSVIIATDADVDGAHIRTLLLTLLYRYYRPVVDAGYIYIAQPPLYRIQYGKDARYAYSDSEKDKIVKEIAKAGANVNIQRYKGLGEMNPIQLWETTMDPNRRVLKRVTIDDAKEADKAFDILMGKEVEPRRLFIETHAKAVQNLDV</sequence>
<dbReference type="SMART" id="SM00305">
    <property type="entry name" value="HintC"/>
    <property type="match status" value="1"/>
</dbReference>
<dbReference type="SMART" id="SM00387">
    <property type="entry name" value="HATPase_c"/>
    <property type="match status" value="1"/>
</dbReference>
<evidence type="ECO:0000256" key="3">
    <source>
        <dbReference type="ARBA" id="ARBA00010708"/>
    </source>
</evidence>
<dbReference type="InterPro" id="IPR036844">
    <property type="entry name" value="Hint_dom_sf"/>
</dbReference>
<dbReference type="InterPro" id="IPR003586">
    <property type="entry name" value="Hint_dom_C"/>
</dbReference>
<dbReference type="InterPro" id="IPR011557">
    <property type="entry name" value="GyrB"/>
</dbReference>
<reference evidence="14" key="1">
    <citation type="submission" date="2017-09" db="EMBL/GenBank/DDBJ databases">
        <title>Depth-based differentiation of microbial function through sediment-hosted aquifers and enrichment of novel symbionts in the deep terrestrial subsurface.</title>
        <authorList>
            <person name="Probst A.J."/>
            <person name="Ladd B."/>
            <person name="Jarett J.K."/>
            <person name="Geller-Mcgrath D.E."/>
            <person name="Sieber C.M.K."/>
            <person name="Emerson J.B."/>
            <person name="Anantharaman K."/>
            <person name="Thomas B.C."/>
            <person name="Malmstrom R."/>
            <person name="Stieglmeier M."/>
            <person name="Klingl A."/>
            <person name="Woyke T."/>
            <person name="Ryan C.M."/>
            <person name="Banfield J.F."/>
        </authorList>
    </citation>
    <scope>NUCLEOTIDE SEQUENCE [LARGE SCALE GENOMIC DNA]</scope>
</reference>
<dbReference type="InterPro" id="IPR002288">
    <property type="entry name" value="DNA_gyrase_B_C"/>
</dbReference>
<dbReference type="InterPro" id="IPR006171">
    <property type="entry name" value="TOPRIM_dom"/>
</dbReference>
<dbReference type="InterPro" id="IPR006141">
    <property type="entry name" value="Intein_N"/>
</dbReference>
<dbReference type="SUPFAM" id="SSF55874">
    <property type="entry name" value="ATPase domain of HSP90 chaperone/DNA topoisomerase II/histidine kinase"/>
    <property type="match status" value="1"/>
</dbReference>
<dbReference type="InterPro" id="IPR013760">
    <property type="entry name" value="Topo_IIA-like_dom_sf"/>
</dbReference>
<dbReference type="SMART" id="SM00306">
    <property type="entry name" value="HintN"/>
    <property type="match status" value="1"/>
</dbReference>
<dbReference type="InterPro" id="IPR014721">
    <property type="entry name" value="Ribsml_uS5_D2-typ_fold_subgr"/>
</dbReference>
<dbReference type="SUPFAM" id="SSF54211">
    <property type="entry name" value="Ribosomal protein S5 domain 2-like"/>
    <property type="match status" value="1"/>
</dbReference>
<dbReference type="CDD" id="cd00081">
    <property type="entry name" value="Hint"/>
    <property type="match status" value="1"/>
</dbReference>
<dbReference type="SUPFAM" id="SSF56719">
    <property type="entry name" value="Type II DNA topoisomerase"/>
    <property type="match status" value="2"/>
</dbReference>
<dbReference type="GO" id="GO:0003918">
    <property type="term" value="F:DNA topoisomerase type II (double strand cut, ATP-hydrolyzing) activity"/>
    <property type="evidence" value="ECO:0007669"/>
    <property type="project" value="UniProtKB-EC"/>
</dbReference>
<dbReference type="InterPro" id="IPR020568">
    <property type="entry name" value="Ribosomal_Su5_D2-typ_SF"/>
</dbReference>
<dbReference type="InterPro" id="IPR003587">
    <property type="entry name" value="Hint_dom_N"/>
</dbReference>
<protein>
    <recommendedName>
        <fullName evidence="4">DNA topoisomerase (ATP-hydrolyzing)</fullName>
        <ecNumber evidence="4">5.6.2.2</ecNumber>
    </recommendedName>
</protein>
<dbReference type="GO" id="GO:0006265">
    <property type="term" value="P:DNA topological change"/>
    <property type="evidence" value="ECO:0007669"/>
    <property type="project" value="InterPro"/>
</dbReference>
<dbReference type="NCBIfam" id="TIGR01445">
    <property type="entry name" value="intein_Nterm"/>
    <property type="match status" value="1"/>
</dbReference>
<dbReference type="CDD" id="cd16928">
    <property type="entry name" value="HATPase_GyrB-like"/>
    <property type="match status" value="1"/>
</dbReference>
<evidence type="ECO:0000256" key="2">
    <source>
        <dbReference type="ARBA" id="ARBA00001946"/>
    </source>
</evidence>
<keyword evidence="10" id="KW-0238">DNA-binding</keyword>
<dbReference type="GO" id="GO:0005524">
    <property type="term" value="F:ATP binding"/>
    <property type="evidence" value="ECO:0007669"/>
    <property type="project" value="UniProtKB-KW"/>
</dbReference>
<keyword evidence="9" id="KW-0799">Topoisomerase</keyword>